<evidence type="ECO:0000256" key="1">
    <source>
        <dbReference type="ARBA" id="ARBA00004123"/>
    </source>
</evidence>
<feature type="region of interest" description="Disordered" evidence="8">
    <location>
        <begin position="197"/>
        <end position="218"/>
    </location>
</feature>
<dbReference type="PROSITE" id="PS00027">
    <property type="entry name" value="HOMEOBOX_1"/>
    <property type="match status" value="1"/>
</dbReference>
<dbReference type="Proteomes" id="UP001152799">
    <property type="component" value="Chromosome 2"/>
</dbReference>
<dbReference type="PANTHER" id="PTHR46294">
    <property type="entry name" value="SEGMENTATION PROTEIN EVEN-SKIPPED"/>
    <property type="match status" value="1"/>
</dbReference>
<organism evidence="10 11">
    <name type="scientific">Ceutorhynchus assimilis</name>
    <name type="common">cabbage seed weevil</name>
    <dbReference type="NCBI Taxonomy" id="467358"/>
    <lineage>
        <taxon>Eukaryota</taxon>
        <taxon>Metazoa</taxon>
        <taxon>Ecdysozoa</taxon>
        <taxon>Arthropoda</taxon>
        <taxon>Hexapoda</taxon>
        <taxon>Insecta</taxon>
        <taxon>Pterygota</taxon>
        <taxon>Neoptera</taxon>
        <taxon>Endopterygota</taxon>
        <taxon>Coleoptera</taxon>
        <taxon>Polyphaga</taxon>
        <taxon>Cucujiformia</taxon>
        <taxon>Curculionidae</taxon>
        <taxon>Ceutorhynchinae</taxon>
        <taxon>Ceutorhynchus</taxon>
    </lineage>
</organism>
<feature type="domain" description="Homeobox" evidence="9">
    <location>
        <begin position="73"/>
        <end position="135"/>
    </location>
</feature>
<evidence type="ECO:0000256" key="6">
    <source>
        <dbReference type="ARBA" id="ARBA00038449"/>
    </source>
</evidence>
<feature type="region of interest" description="Disordered" evidence="8">
    <location>
        <begin position="241"/>
        <end position="260"/>
    </location>
</feature>
<dbReference type="SUPFAM" id="SSF46689">
    <property type="entry name" value="Homeodomain-like"/>
    <property type="match status" value="1"/>
</dbReference>
<gene>
    <name evidence="10" type="ORF">CEUTPL_LOCUS4749</name>
</gene>
<comment type="similarity">
    <text evidence="6">Belongs to the even-skipped homeobox family.</text>
</comment>
<dbReference type="CDD" id="cd00086">
    <property type="entry name" value="homeodomain"/>
    <property type="match status" value="1"/>
</dbReference>
<accession>A0A9N9MKC4</accession>
<evidence type="ECO:0000256" key="7">
    <source>
        <dbReference type="RuleBase" id="RU000682"/>
    </source>
</evidence>
<evidence type="ECO:0000259" key="9">
    <source>
        <dbReference type="SMART" id="SM00389"/>
    </source>
</evidence>
<reference evidence="10" key="1">
    <citation type="submission" date="2022-01" db="EMBL/GenBank/DDBJ databases">
        <authorList>
            <person name="King R."/>
        </authorList>
    </citation>
    <scope>NUCLEOTIDE SEQUENCE</scope>
</reference>
<feature type="region of interest" description="Disordered" evidence="8">
    <location>
        <begin position="24"/>
        <end position="74"/>
    </location>
</feature>
<dbReference type="EMBL" id="OU892278">
    <property type="protein sequence ID" value="CAG9764104.1"/>
    <property type="molecule type" value="Genomic_DNA"/>
</dbReference>
<dbReference type="PANTHER" id="PTHR46294:SF4">
    <property type="entry name" value="SEGMENTATION PROTEIN EVEN-SKIPPED"/>
    <property type="match status" value="1"/>
</dbReference>
<evidence type="ECO:0000256" key="2">
    <source>
        <dbReference type="ARBA" id="ARBA00022473"/>
    </source>
</evidence>
<protein>
    <recommendedName>
        <fullName evidence="9">Homeobox domain-containing protein</fullName>
    </recommendedName>
</protein>
<evidence type="ECO:0000256" key="5">
    <source>
        <dbReference type="ARBA" id="ARBA00023242"/>
    </source>
</evidence>
<name>A0A9N9MKC4_9CUCU</name>
<keyword evidence="11" id="KW-1185">Reference proteome</keyword>
<dbReference type="PRINTS" id="PR00024">
    <property type="entry name" value="HOMEOBOX"/>
</dbReference>
<dbReference type="AlphaFoldDB" id="A0A9N9MKC4"/>
<sequence>MFAHQTEQSSGSVVLDIIPPHYVSSSIHHGQPSPPQSPNTPTNNYRSDCASPVGSADFNKNTPTSPNSNDPNIRRYRTAFTREQLARLEKEFFKENYVSRPRRVELAAQLNLPESTIKVWFQNRRMKDKRQRMAIAWPYAAVYSDPIFAASLLQAAASTVHYPPPSAMYPPHYHRYSPYPTFGGVSMANPGLLHHPSNVGFNPNSGGPGLPPGLSQNQLPQGLNINLNFGDMPSYQQIHQKISPTDSHQSHRSEISLSPPVHDNLLMPAVKMPLLQTQLPNVEKPKLFQPYKSES</sequence>
<feature type="compositionally biased region" description="Low complexity" evidence="8">
    <location>
        <begin position="59"/>
        <end position="71"/>
    </location>
</feature>
<dbReference type="GO" id="GO:0005634">
    <property type="term" value="C:nucleus"/>
    <property type="evidence" value="ECO:0007669"/>
    <property type="project" value="UniProtKB-SubCell"/>
</dbReference>
<proteinExistence type="inferred from homology"/>
<evidence type="ECO:0000313" key="10">
    <source>
        <dbReference type="EMBL" id="CAG9764104.1"/>
    </source>
</evidence>
<comment type="subcellular location">
    <subcellularLocation>
        <location evidence="1 7">Nucleus</location>
    </subcellularLocation>
</comment>
<dbReference type="InterPro" id="IPR052002">
    <property type="entry name" value="Even-skipped_HD"/>
</dbReference>
<dbReference type="GO" id="GO:0000978">
    <property type="term" value="F:RNA polymerase II cis-regulatory region sequence-specific DNA binding"/>
    <property type="evidence" value="ECO:0007669"/>
    <property type="project" value="TreeGrafter"/>
</dbReference>
<dbReference type="InterPro" id="IPR020479">
    <property type="entry name" value="HD_metazoa"/>
</dbReference>
<dbReference type="InterPro" id="IPR009057">
    <property type="entry name" value="Homeodomain-like_sf"/>
</dbReference>
<evidence type="ECO:0000256" key="8">
    <source>
        <dbReference type="SAM" id="MobiDB-lite"/>
    </source>
</evidence>
<dbReference type="FunFam" id="1.10.10.60:FF:000256">
    <property type="entry name" value="Even-skipped homeobox 1"/>
    <property type="match status" value="1"/>
</dbReference>
<dbReference type="Pfam" id="PF00046">
    <property type="entry name" value="Homeodomain"/>
    <property type="match status" value="1"/>
</dbReference>
<keyword evidence="3 7" id="KW-0238">DNA-binding</keyword>
<keyword evidence="2" id="KW-0217">Developmental protein</keyword>
<dbReference type="SMART" id="SM00389">
    <property type="entry name" value="HOX"/>
    <property type="match status" value="1"/>
</dbReference>
<evidence type="ECO:0000256" key="3">
    <source>
        <dbReference type="ARBA" id="ARBA00023125"/>
    </source>
</evidence>
<dbReference type="Gene3D" id="1.10.10.60">
    <property type="entry name" value="Homeodomain-like"/>
    <property type="match status" value="1"/>
</dbReference>
<dbReference type="OrthoDB" id="6159439at2759"/>
<keyword evidence="5 7" id="KW-0539">Nucleus</keyword>
<evidence type="ECO:0000256" key="4">
    <source>
        <dbReference type="ARBA" id="ARBA00023155"/>
    </source>
</evidence>
<dbReference type="InterPro" id="IPR001356">
    <property type="entry name" value="HD"/>
</dbReference>
<dbReference type="GO" id="GO:0000981">
    <property type="term" value="F:DNA-binding transcription factor activity, RNA polymerase II-specific"/>
    <property type="evidence" value="ECO:0007669"/>
    <property type="project" value="InterPro"/>
</dbReference>
<evidence type="ECO:0000313" key="11">
    <source>
        <dbReference type="Proteomes" id="UP001152799"/>
    </source>
</evidence>
<keyword evidence="4 7" id="KW-0371">Homeobox</keyword>
<dbReference type="InterPro" id="IPR017970">
    <property type="entry name" value="Homeobox_CS"/>
</dbReference>